<evidence type="ECO:0000256" key="3">
    <source>
        <dbReference type="PIRNR" id="PIRNR006223"/>
    </source>
</evidence>
<evidence type="ECO:0000256" key="2">
    <source>
        <dbReference type="ARBA" id="ARBA00022490"/>
    </source>
</evidence>
<name>A0A4R6U2W6_9GAMM</name>
<dbReference type="GO" id="GO:0005737">
    <property type="term" value="C:cytoplasm"/>
    <property type="evidence" value="ECO:0007669"/>
    <property type="project" value="UniProtKB-SubCell"/>
</dbReference>
<gene>
    <name evidence="5" type="ORF">DFQ45_101138</name>
</gene>
<dbReference type="EC" id="2.8.1.-" evidence="3"/>
<reference evidence="5 6" key="1">
    <citation type="submission" date="2019-03" db="EMBL/GenBank/DDBJ databases">
        <title>Genomic Encyclopedia of Type Strains, Phase IV (KMG-IV): sequencing the most valuable type-strain genomes for metagenomic binning, comparative biology and taxonomic classification.</title>
        <authorList>
            <person name="Goeker M."/>
        </authorList>
    </citation>
    <scope>NUCLEOTIDE SEQUENCE [LARGE SCALE GENOMIC DNA]</scope>
    <source>
        <strain evidence="5 6">DSM 28679</strain>
    </source>
</reference>
<dbReference type="PANTHER" id="PTHR37010:SF1">
    <property type="entry name" value="SULFURTRANSFERASE TUSE"/>
    <property type="match status" value="1"/>
</dbReference>
<dbReference type="EMBL" id="SNYK01000001">
    <property type="protein sequence ID" value="TDQ40006.1"/>
    <property type="molecule type" value="Genomic_DNA"/>
</dbReference>
<keyword evidence="6" id="KW-1185">Reference proteome</keyword>
<proteinExistence type="inferred from homology"/>
<sequence length="112" mass="12867">MVSVVEVDGRRIELDEDLCLRHLDDWSEQVAAFLAQEEGIELTAEHWEILHLVRRFYQEFDLAPANRALVRYVRQQLGEEKGNSLYLNTLFAGRPARIASRLAGLPKPANCF</sequence>
<comment type="similarity">
    <text evidence="3">Belongs to the dsrC/tusE family.</text>
</comment>
<dbReference type="Gene3D" id="1.10.10.370">
    <property type="entry name" value="DsrC-like protein, C-terminal domain"/>
    <property type="match status" value="1"/>
</dbReference>
<keyword evidence="3" id="KW-0808">Transferase</keyword>
<evidence type="ECO:0000256" key="4">
    <source>
        <dbReference type="PIRSR" id="PIRSR006223-50"/>
    </source>
</evidence>
<evidence type="ECO:0000256" key="1">
    <source>
        <dbReference type="ARBA" id="ARBA00004496"/>
    </source>
</evidence>
<evidence type="ECO:0000313" key="6">
    <source>
        <dbReference type="Proteomes" id="UP000294575"/>
    </source>
</evidence>
<dbReference type="PIRSF" id="PIRSF006223">
    <property type="entry name" value="DsrC_TusE"/>
    <property type="match status" value="1"/>
</dbReference>
<dbReference type="NCBIfam" id="TIGR03342">
    <property type="entry name" value="dsrC_tusE_dsvC"/>
    <property type="match status" value="1"/>
</dbReference>
<dbReference type="AlphaFoldDB" id="A0A4R6U2W6"/>
<dbReference type="PANTHER" id="PTHR37010">
    <property type="entry name" value="SULFURTRANSFERASE TUSE"/>
    <property type="match status" value="1"/>
</dbReference>
<dbReference type="InterPro" id="IPR025526">
    <property type="entry name" value="DsrC-like_dom_sf"/>
</dbReference>
<dbReference type="InterPro" id="IPR042072">
    <property type="entry name" value="DsrC-like_C"/>
</dbReference>
<dbReference type="SUPFAM" id="SSF69721">
    <property type="entry name" value="DsrC, the gamma subunit of dissimilatory sulfite reductase"/>
    <property type="match status" value="1"/>
</dbReference>
<keyword evidence="2" id="KW-0963">Cytoplasm</keyword>
<dbReference type="InterPro" id="IPR007453">
    <property type="entry name" value="DsrC/TusE"/>
</dbReference>
<comment type="subcellular location">
    <subcellularLocation>
        <location evidence="1">Cytoplasm</location>
    </subcellularLocation>
</comment>
<comment type="caution">
    <text evidence="5">The sequence shown here is derived from an EMBL/GenBank/DDBJ whole genome shotgun (WGS) entry which is preliminary data.</text>
</comment>
<dbReference type="Pfam" id="PF04358">
    <property type="entry name" value="DsrC"/>
    <property type="match status" value="1"/>
</dbReference>
<dbReference type="GO" id="GO:0097163">
    <property type="term" value="F:sulfur carrier activity"/>
    <property type="evidence" value="ECO:0007669"/>
    <property type="project" value="TreeGrafter"/>
</dbReference>
<dbReference type="GO" id="GO:0016740">
    <property type="term" value="F:transferase activity"/>
    <property type="evidence" value="ECO:0007669"/>
    <property type="project" value="UniProtKB-KW"/>
</dbReference>
<dbReference type="Proteomes" id="UP000294575">
    <property type="component" value="Unassembled WGS sequence"/>
</dbReference>
<feature type="active site" description="Cysteine persulfide intermediate" evidence="4">
    <location>
        <position position="111"/>
    </location>
</feature>
<dbReference type="InterPro" id="IPR043163">
    <property type="entry name" value="DsrC-like_N"/>
</dbReference>
<evidence type="ECO:0000313" key="5">
    <source>
        <dbReference type="EMBL" id="TDQ40006.1"/>
    </source>
</evidence>
<accession>A0A4R6U2W6</accession>
<organism evidence="5 6">
    <name type="scientific">Thiopseudomonas denitrificans</name>
    <dbReference type="NCBI Taxonomy" id="1501432"/>
    <lineage>
        <taxon>Bacteria</taxon>
        <taxon>Pseudomonadati</taxon>
        <taxon>Pseudomonadota</taxon>
        <taxon>Gammaproteobacteria</taxon>
        <taxon>Pseudomonadales</taxon>
        <taxon>Pseudomonadaceae</taxon>
        <taxon>Thiopseudomonas</taxon>
    </lineage>
</organism>
<comment type="function">
    <text evidence="3">Part of a sulfur-relay system.</text>
</comment>
<protein>
    <recommendedName>
        <fullName evidence="3">Sulfurtransferase</fullName>
        <ecNumber evidence="3">2.8.1.-</ecNumber>
    </recommendedName>
</protein>
<dbReference type="GO" id="GO:0002143">
    <property type="term" value="P:tRNA wobble position uridine thiolation"/>
    <property type="evidence" value="ECO:0007669"/>
    <property type="project" value="TreeGrafter"/>
</dbReference>
<dbReference type="Gene3D" id="3.30.1420.10">
    <property type="match status" value="1"/>
</dbReference>